<gene>
    <name evidence="1" type="ORF">C5S46_01510</name>
</gene>
<dbReference type="Proteomes" id="UP000315423">
    <property type="component" value="Unassembled WGS sequence"/>
</dbReference>
<name>A0AC61SCC3_9EURY</name>
<proteinExistence type="predicted"/>
<evidence type="ECO:0000313" key="2">
    <source>
        <dbReference type="Proteomes" id="UP000315423"/>
    </source>
</evidence>
<organism evidence="1 2">
    <name type="scientific">Candidatus Methanomarinus sp</name>
    <dbReference type="NCBI Taxonomy" id="3386244"/>
    <lineage>
        <taxon>Archaea</taxon>
        <taxon>Methanobacteriati</taxon>
        <taxon>Methanobacteriota</taxon>
        <taxon>Stenosarchaea group</taxon>
        <taxon>Methanomicrobia</taxon>
        <taxon>Methanosarcinales</taxon>
        <taxon>ANME-2 cluster</taxon>
        <taxon>Candidatus Methanocomedenaceae</taxon>
        <taxon>Candidatus Methanomarinus</taxon>
    </lineage>
</organism>
<accession>A0AC61SCC3</accession>
<dbReference type="EMBL" id="QYBA01000047">
    <property type="protein sequence ID" value="TKY92271.1"/>
    <property type="molecule type" value="Genomic_DNA"/>
</dbReference>
<reference evidence="1" key="1">
    <citation type="submission" date="2018-09" db="EMBL/GenBank/DDBJ databases">
        <title>A genomic encyclopedia of anaerobic methanotrophic archaea.</title>
        <authorList>
            <person name="Skennerton C.T."/>
            <person name="Chadwick G.L."/>
            <person name="Laso-Perez R."/>
            <person name="Leu A.O."/>
            <person name="Speth D.R."/>
            <person name="Yu H."/>
            <person name="Morgan-Lang C."/>
            <person name="Hatzenpichler R."/>
            <person name="Goudeau D."/>
            <person name="Malmstrom R."/>
            <person name="Woyke T."/>
            <person name="Hallam S."/>
            <person name="Tyson G.W."/>
            <person name="Wegener G."/>
            <person name="Boetius A."/>
            <person name="Orphan V.J."/>
        </authorList>
    </citation>
    <scope>NUCLEOTIDE SEQUENCE</scope>
    <source>
        <strain evidence="1">CONS3730D10UFb2</strain>
    </source>
</reference>
<protein>
    <submittedName>
        <fullName evidence="1">NAD-dependent epimerase/dehydratase family protein</fullName>
    </submittedName>
</protein>
<evidence type="ECO:0000313" key="1">
    <source>
        <dbReference type="EMBL" id="TKY92271.1"/>
    </source>
</evidence>
<comment type="caution">
    <text evidence="1">The sequence shown here is derived from an EMBL/GenBank/DDBJ whole genome shotgun (WGS) entry which is preliminary data.</text>
</comment>
<sequence length="327" mass="36569">MPKHLVTGGTGFTGYNLVKRLAEMGEDVIALDIKDGFKDRLDKLGVKVVIGSVNDESLIDTLMDGVDYVHHVAAAFRQINLPDKVYWDANVESNRVLITAAKKHGIKRYILTSTGGVHGHIENPPANENAPISTRDYYQLTKYEGEKLAGQLCDEYNIPYVVIRPAPIYGPADTRILLLFKSIKSGKFFMLGSGNVHYHLIFIDNLVDAYLLSMEKDAAVGQTYIIADSECLTLNELVITIAESLNVSPPRWHFPVKPVWLAGYLCELICNPLGIEPPLFRRRVDFFMSERSFDISKAKKELGYNPGIGAKEGVEITAKWYQENGYL</sequence>